<comment type="caution">
    <text evidence="2">The sequence shown here is derived from an EMBL/GenBank/DDBJ whole genome shotgun (WGS) entry which is preliminary data.</text>
</comment>
<protein>
    <recommendedName>
        <fullName evidence="1">BURP domain-containing protein</fullName>
    </recommendedName>
</protein>
<evidence type="ECO:0000313" key="3">
    <source>
        <dbReference type="Proteomes" id="UP001229421"/>
    </source>
</evidence>
<dbReference type="PANTHER" id="PTHR31236:SF2">
    <property type="entry name" value="BURP DOMAIN PROTEIN RD22"/>
    <property type="match status" value="1"/>
</dbReference>
<dbReference type="PANTHER" id="PTHR31236">
    <property type="entry name" value="BURP DOMAIN PROTEIN USPL1-LIKE"/>
    <property type="match status" value="1"/>
</dbReference>
<dbReference type="InterPro" id="IPR044816">
    <property type="entry name" value="BURP"/>
</dbReference>
<gene>
    <name evidence="2" type="ORF">QVD17_32497</name>
</gene>
<evidence type="ECO:0000313" key="2">
    <source>
        <dbReference type="EMBL" id="KAK1411774.1"/>
    </source>
</evidence>
<name>A0AAD8JVT8_TARER</name>
<dbReference type="InterPro" id="IPR004873">
    <property type="entry name" value="BURP_dom"/>
</dbReference>
<accession>A0AAD8JVT8</accession>
<organism evidence="2 3">
    <name type="scientific">Tagetes erecta</name>
    <name type="common">African marigold</name>
    <dbReference type="NCBI Taxonomy" id="13708"/>
    <lineage>
        <taxon>Eukaryota</taxon>
        <taxon>Viridiplantae</taxon>
        <taxon>Streptophyta</taxon>
        <taxon>Embryophyta</taxon>
        <taxon>Tracheophyta</taxon>
        <taxon>Spermatophyta</taxon>
        <taxon>Magnoliopsida</taxon>
        <taxon>eudicotyledons</taxon>
        <taxon>Gunneridae</taxon>
        <taxon>Pentapetalae</taxon>
        <taxon>asterids</taxon>
        <taxon>campanulids</taxon>
        <taxon>Asterales</taxon>
        <taxon>Asteraceae</taxon>
        <taxon>Asteroideae</taxon>
        <taxon>Heliantheae alliance</taxon>
        <taxon>Tageteae</taxon>
        <taxon>Tagetes</taxon>
    </lineage>
</organism>
<dbReference type="Pfam" id="PF03181">
    <property type="entry name" value="BURP"/>
    <property type="match status" value="1"/>
</dbReference>
<proteinExistence type="predicted"/>
<dbReference type="PROSITE" id="PS51277">
    <property type="entry name" value="BURP"/>
    <property type="match status" value="1"/>
</dbReference>
<dbReference type="EMBL" id="JAUHHV010000009">
    <property type="protein sequence ID" value="KAK1411774.1"/>
    <property type="molecule type" value="Genomic_DNA"/>
</dbReference>
<sequence>MYKIELVKKLIANNVVVCHRVKYGYPVFKCHTSPGARPYAVFMKGADGTKVKSVAVCHPDTSKWAPTNMVFKVLQVTPGTVPVCHVILEDGILWVPYK</sequence>
<reference evidence="2" key="1">
    <citation type="journal article" date="2023" name="bioRxiv">
        <title>Improved chromosome-level genome assembly for marigold (Tagetes erecta).</title>
        <authorList>
            <person name="Jiang F."/>
            <person name="Yuan L."/>
            <person name="Wang S."/>
            <person name="Wang H."/>
            <person name="Xu D."/>
            <person name="Wang A."/>
            <person name="Fan W."/>
        </authorList>
    </citation>
    <scope>NUCLEOTIDE SEQUENCE</scope>
    <source>
        <strain evidence="2">WSJ</strain>
        <tissue evidence="2">Leaf</tissue>
    </source>
</reference>
<dbReference type="Proteomes" id="UP001229421">
    <property type="component" value="Unassembled WGS sequence"/>
</dbReference>
<keyword evidence="3" id="KW-1185">Reference proteome</keyword>
<feature type="domain" description="BURP" evidence="1">
    <location>
        <begin position="1"/>
        <end position="97"/>
    </location>
</feature>
<dbReference type="AlphaFoldDB" id="A0AAD8JVT8"/>
<evidence type="ECO:0000259" key="1">
    <source>
        <dbReference type="PROSITE" id="PS51277"/>
    </source>
</evidence>